<dbReference type="SUPFAM" id="SSF53067">
    <property type="entry name" value="Actin-like ATPase domain"/>
    <property type="match status" value="1"/>
</dbReference>
<dbReference type="OrthoDB" id="3605644at2"/>
<proteinExistence type="inferred from homology"/>
<dbReference type="AlphaFoldDB" id="A0A1L7D0F5"/>
<dbReference type="InterPro" id="IPR000600">
    <property type="entry name" value="ROK"/>
</dbReference>
<dbReference type="PANTHER" id="PTHR18964:SF149">
    <property type="entry name" value="BIFUNCTIONAL UDP-N-ACETYLGLUCOSAMINE 2-EPIMERASE_N-ACETYLMANNOSAMINE KINASE"/>
    <property type="match status" value="1"/>
</dbReference>
<dbReference type="InterPro" id="IPR036390">
    <property type="entry name" value="WH_DNA-bd_sf"/>
</dbReference>
<dbReference type="RefSeq" id="WP_075732231.1">
    <property type="nucleotide sequence ID" value="NZ_CP009249.1"/>
</dbReference>
<dbReference type="EMBL" id="CP009249">
    <property type="protein sequence ID" value="APT91625.1"/>
    <property type="molecule type" value="Genomic_DNA"/>
</dbReference>
<organism evidence="2 3">
    <name type="scientific">Corynebacterium phocae</name>
    <dbReference type="NCBI Taxonomy" id="161895"/>
    <lineage>
        <taxon>Bacteria</taxon>
        <taxon>Bacillati</taxon>
        <taxon>Actinomycetota</taxon>
        <taxon>Actinomycetes</taxon>
        <taxon>Mycobacteriales</taxon>
        <taxon>Corynebacteriaceae</taxon>
        <taxon>Corynebacterium</taxon>
    </lineage>
</organism>
<dbReference type="CDD" id="cd23763">
    <property type="entry name" value="ASKHA_ATPase_ROK"/>
    <property type="match status" value="1"/>
</dbReference>
<comment type="similarity">
    <text evidence="1">Belongs to the ROK (NagC/XylR) family.</text>
</comment>
<keyword evidence="3" id="KW-1185">Reference proteome</keyword>
<dbReference type="InterPro" id="IPR036388">
    <property type="entry name" value="WH-like_DNA-bd_sf"/>
</dbReference>
<evidence type="ECO:0000313" key="2">
    <source>
        <dbReference type="EMBL" id="APT91625.1"/>
    </source>
</evidence>
<dbReference type="SUPFAM" id="SSF46785">
    <property type="entry name" value="Winged helix' DNA-binding domain"/>
    <property type="match status" value="1"/>
</dbReference>
<dbReference type="PANTHER" id="PTHR18964">
    <property type="entry name" value="ROK (REPRESSOR, ORF, KINASE) FAMILY"/>
    <property type="match status" value="1"/>
</dbReference>
<gene>
    <name evidence="2" type="ORF">CPHO_00295</name>
</gene>
<dbReference type="KEGG" id="cpho:CPHO_00295"/>
<dbReference type="Proteomes" id="UP000185491">
    <property type="component" value="Chromosome"/>
</dbReference>
<accession>A0A1L7D0F5</accession>
<dbReference type="Gene3D" id="1.10.10.10">
    <property type="entry name" value="Winged helix-like DNA-binding domain superfamily/Winged helix DNA-binding domain"/>
    <property type="match status" value="1"/>
</dbReference>
<name>A0A1L7D0F5_9CORY</name>
<reference evidence="2 3" key="1">
    <citation type="submission" date="2014-08" db="EMBL/GenBank/DDBJ databases">
        <title>Complete genome sequence of Corynebacterium phocae M408/89/1(T)(=DSM 44612(T)), isolated from the common seal (Phoca vitulina).</title>
        <authorList>
            <person name="Ruckert C."/>
            <person name="Albersmeier A."/>
            <person name="Winkler A."/>
            <person name="Kalinowski J."/>
        </authorList>
    </citation>
    <scope>NUCLEOTIDE SEQUENCE [LARGE SCALE GENOMIC DNA]</scope>
    <source>
        <strain evidence="2 3">M408/89/1</strain>
    </source>
</reference>
<dbReference type="InterPro" id="IPR043129">
    <property type="entry name" value="ATPase_NBD"/>
</dbReference>
<dbReference type="STRING" id="161895.CPHO_00295"/>
<evidence type="ECO:0000256" key="1">
    <source>
        <dbReference type="ARBA" id="ARBA00006479"/>
    </source>
</evidence>
<protein>
    <submittedName>
        <fullName evidence="2">Crp/Fnr family transcriptional regulator</fullName>
    </submittedName>
</protein>
<evidence type="ECO:0000313" key="3">
    <source>
        <dbReference type="Proteomes" id="UP000185491"/>
    </source>
</evidence>
<sequence length="349" mass="37210">MRNTGTVFSRPDNPAAKCLHLTRLSSVITRAELVEATGLSQPTITRAVTALIGAGLLAERTDLTQSRGRGRPIIPVKIGDNDWMLAGLAVGTTATYIALYDNRGRIIAEEDVPTPVASLSEDDFIEHLMAGVHRLSTGSDRKLVSVGVATSGSVSPEGLVHAPNLGWDNMDIAQRLRYQFDVPVTVSAAVPAILGSETQTASLDNTPTVMVLFADDSLGAALSNDEGVHTLALPSLNGQAPENTLVTTAINKQISKGSNSREVLTHRAQDLGKLAAKLIEAHRPDTLVIAGGAFYDDPQAPRIFAAEVRAQLKDAPQLRLIPSHRDIVRSIARAVALDPLLRQPLTLNK</sequence>
<dbReference type="Gene3D" id="3.30.420.40">
    <property type="match status" value="1"/>
</dbReference>
<dbReference type="Pfam" id="PF00480">
    <property type="entry name" value="ROK"/>
    <property type="match status" value="1"/>
</dbReference>